<feature type="region of interest" description="Disordered" evidence="1">
    <location>
        <begin position="47"/>
        <end position="79"/>
    </location>
</feature>
<evidence type="ECO:0000313" key="3">
    <source>
        <dbReference type="Proteomes" id="UP000692954"/>
    </source>
</evidence>
<dbReference type="OrthoDB" id="304169at2759"/>
<protein>
    <submittedName>
        <fullName evidence="2">Uncharacterized protein</fullName>
    </submittedName>
</protein>
<keyword evidence="3" id="KW-1185">Reference proteome</keyword>
<dbReference type="Proteomes" id="UP000692954">
    <property type="component" value="Unassembled WGS sequence"/>
</dbReference>
<feature type="compositionally biased region" description="Polar residues" evidence="1">
    <location>
        <begin position="47"/>
        <end position="65"/>
    </location>
</feature>
<gene>
    <name evidence="2" type="ORF">PSON_ATCC_30995.1.T0120342</name>
</gene>
<proteinExistence type="predicted"/>
<evidence type="ECO:0000256" key="1">
    <source>
        <dbReference type="SAM" id="MobiDB-lite"/>
    </source>
</evidence>
<sequence>MPNVKQYQSDSQIPQMSTLTILCKISPINPPDSPREIQTFELQSNQQNRKQLQANSKSTIRQDNSVIRKNDNNYSQKPKRRKPILVIRHSKSLQCIKKEKQVRFHLEKDQSSFQFYIFQNWIQKEKKNQEENCSLKHIDESLSLNNNGAKKIFEKIRHKYESKVHF</sequence>
<dbReference type="EMBL" id="CAJJDN010000012">
    <property type="protein sequence ID" value="CAD8058699.1"/>
    <property type="molecule type" value="Genomic_DNA"/>
</dbReference>
<accession>A0A8S1KTG7</accession>
<name>A0A8S1KTG7_9CILI</name>
<organism evidence="2 3">
    <name type="scientific">Paramecium sonneborni</name>
    <dbReference type="NCBI Taxonomy" id="65129"/>
    <lineage>
        <taxon>Eukaryota</taxon>
        <taxon>Sar</taxon>
        <taxon>Alveolata</taxon>
        <taxon>Ciliophora</taxon>
        <taxon>Intramacronucleata</taxon>
        <taxon>Oligohymenophorea</taxon>
        <taxon>Peniculida</taxon>
        <taxon>Parameciidae</taxon>
        <taxon>Paramecium</taxon>
    </lineage>
</organism>
<evidence type="ECO:0000313" key="2">
    <source>
        <dbReference type="EMBL" id="CAD8058699.1"/>
    </source>
</evidence>
<reference evidence="2" key="1">
    <citation type="submission" date="2021-01" db="EMBL/GenBank/DDBJ databases">
        <authorList>
            <consortium name="Genoscope - CEA"/>
            <person name="William W."/>
        </authorList>
    </citation>
    <scope>NUCLEOTIDE SEQUENCE</scope>
</reference>
<comment type="caution">
    <text evidence="2">The sequence shown here is derived from an EMBL/GenBank/DDBJ whole genome shotgun (WGS) entry which is preliminary data.</text>
</comment>
<dbReference type="AlphaFoldDB" id="A0A8S1KTG7"/>